<feature type="domain" description="2Fe-2S ferredoxin-type" evidence="1">
    <location>
        <begin position="2"/>
        <end position="96"/>
    </location>
</feature>
<dbReference type="PRINTS" id="PR00371">
    <property type="entry name" value="FPNCR"/>
</dbReference>
<dbReference type="CDD" id="cd00207">
    <property type="entry name" value="fer2"/>
    <property type="match status" value="1"/>
</dbReference>
<feature type="domain" description="FAD-binding FR-type" evidence="2">
    <location>
        <begin position="103"/>
        <end position="204"/>
    </location>
</feature>
<dbReference type="Pfam" id="PF00970">
    <property type="entry name" value="FAD_binding_6"/>
    <property type="match status" value="1"/>
</dbReference>
<dbReference type="InterPro" id="IPR001433">
    <property type="entry name" value="OxRdtase_FAD/NAD-bd"/>
</dbReference>
<dbReference type="Pfam" id="PF00111">
    <property type="entry name" value="Fer2"/>
    <property type="match status" value="1"/>
</dbReference>
<dbReference type="Gene3D" id="3.40.50.80">
    <property type="entry name" value="Nucleotide-binding domain of ferredoxin-NADP reductase (FNR) module"/>
    <property type="match status" value="1"/>
</dbReference>
<organism evidence="3">
    <name type="scientific">uncultured bacterium EIL80B09</name>
    <dbReference type="NCBI Taxonomy" id="1768206"/>
    <lineage>
        <taxon>Bacteria</taxon>
        <taxon>environmental samples</taxon>
    </lineage>
</organism>
<dbReference type="PRINTS" id="PR00410">
    <property type="entry name" value="PHEHYDRXLASE"/>
</dbReference>
<dbReference type="InterPro" id="IPR036010">
    <property type="entry name" value="2Fe-2S_ferredoxin-like_sf"/>
</dbReference>
<dbReference type="SUPFAM" id="SSF52343">
    <property type="entry name" value="Ferredoxin reductase-like, C-terminal NADP-linked domain"/>
    <property type="match status" value="1"/>
</dbReference>
<dbReference type="EMBL" id="KT201086">
    <property type="protein sequence ID" value="ALS56059.1"/>
    <property type="molecule type" value="Genomic_DNA"/>
</dbReference>
<name>A0A0U2XMK0_9BACT</name>
<dbReference type="SUPFAM" id="SSF63380">
    <property type="entry name" value="Riboflavin synthase domain-like"/>
    <property type="match status" value="1"/>
</dbReference>
<dbReference type="InterPro" id="IPR050415">
    <property type="entry name" value="MRET"/>
</dbReference>
<evidence type="ECO:0000313" key="3">
    <source>
        <dbReference type="EMBL" id="ALS56059.1"/>
    </source>
</evidence>
<dbReference type="InterPro" id="IPR006058">
    <property type="entry name" value="2Fe2S_fd_BS"/>
</dbReference>
<accession>A0A0U2XMK0</accession>
<dbReference type="PROSITE" id="PS51085">
    <property type="entry name" value="2FE2S_FER_2"/>
    <property type="match status" value="1"/>
</dbReference>
<dbReference type="InterPro" id="IPR001041">
    <property type="entry name" value="2Fe-2S_ferredoxin-type"/>
</dbReference>
<sequence length="338" mass="38506">MPNIKFDHENKTVIADNGEWLYDVVQRANIGIPFSCKAGACGTCATEILEGYDNLGEQSAREVRALNSTNLDPKKFRLPCLCDVHGDVVFGQPFLEREKGTKLSKHQVIVESYRPLNGTVAEIRFFIENPEFDFHPGQYMIFRIPHPGQAIHRSYSISTPPSDKSHFEICVRSVAGGHGSNYVHRLRTGNQLEVEGPFGDFVLQENSKKHILMIATGTGMAPIKSMLMHLLDNKSSRKVRLFFGNRHETDLFYTDLFRGLKANYPEFEYDMILSSPNPNKWSGYIGRVTDLIKQKITEKDSENTEVYLCGGRKMIEDCKQILEEKKFPDASIHFENFF</sequence>
<dbReference type="GO" id="GO:0016491">
    <property type="term" value="F:oxidoreductase activity"/>
    <property type="evidence" value="ECO:0007669"/>
    <property type="project" value="InterPro"/>
</dbReference>
<dbReference type="Gene3D" id="2.40.30.10">
    <property type="entry name" value="Translation factors"/>
    <property type="match status" value="1"/>
</dbReference>
<evidence type="ECO:0000259" key="1">
    <source>
        <dbReference type="PROSITE" id="PS51085"/>
    </source>
</evidence>
<dbReference type="PROSITE" id="PS00197">
    <property type="entry name" value="2FE2S_FER_1"/>
    <property type="match status" value="1"/>
</dbReference>
<dbReference type="InterPro" id="IPR039261">
    <property type="entry name" value="FNR_nucleotide-bd"/>
</dbReference>
<dbReference type="InterPro" id="IPR017938">
    <property type="entry name" value="Riboflavin_synthase-like_b-brl"/>
</dbReference>
<dbReference type="PANTHER" id="PTHR47354">
    <property type="entry name" value="NADH OXIDOREDUCTASE HCR"/>
    <property type="match status" value="1"/>
</dbReference>
<dbReference type="Pfam" id="PF00175">
    <property type="entry name" value="NAD_binding_1"/>
    <property type="match status" value="1"/>
</dbReference>
<dbReference type="SUPFAM" id="SSF54292">
    <property type="entry name" value="2Fe-2S ferredoxin-like"/>
    <property type="match status" value="1"/>
</dbReference>
<dbReference type="GO" id="GO:0051537">
    <property type="term" value="F:2 iron, 2 sulfur cluster binding"/>
    <property type="evidence" value="ECO:0007669"/>
    <property type="project" value="InterPro"/>
</dbReference>
<reference evidence="3" key="1">
    <citation type="journal article" date="2016" name="ISME J.">
        <title>Functional metagenomic screen reveals new and diverse microbial rhodopsins.</title>
        <authorList>
            <person name="Pushkarev A."/>
            <person name="Beja O."/>
        </authorList>
    </citation>
    <scope>NUCLEOTIDE SEQUENCE</scope>
</reference>
<protein>
    <submittedName>
        <fullName evidence="3">Putative oxidoreductase</fullName>
    </submittedName>
</protein>
<proteinExistence type="predicted"/>
<dbReference type="InterPro" id="IPR001709">
    <property type="entry name" value="Flavoprot_Pyr_Nucl_cyt_Rdtase"/>
</dbReference>
<dbReference type="InterPro" id="IPR012675">
    <property type="entry name" value="Beta-grasp_dom_sf"/>
</dbReference>
<dbReference type="InterPro" id="IPR017927">
    <property type="entry name" value="FAD-bd_FR_type"/>
</dbReference>
<dbReference type="PANTHER" id="PTHR47354:SF5">
    <property type="entry name" value="PROTEIN RFBI"/>
    <property type="match status" value="1"/>
</dbReference>
<dbReference type="AlphaFoldDB" id="A0A0U2XMK0"/>
<dbReference type="PROSITE" id="PS51384">
    <property type="entry name" value="FAD_FR"/>
    <property type="match status" value="1"/>
</dbReference>
<dbReference type="Gene3D" id="3.10.20.30">
    <property type="match status" value="1"/>
</dbReference>
<dbReference type="InterPro" id="IPR008333">
    <property type="entry name" value="Cbr1-like_FAD-bd_dom"/>
</dbReference>
<evidence type="ECO:0000259" key="2">
    <source>
        <dbReference type="PROSITE" id="PS51384"/>
    </source>
</evidence>